<evidence type="ECO:0000313" key="2">
    <source>
        <dbReference type="Proteomes" id="UP001530400"/>
    </source>
</evidence>
<dbReference type="InterPro" id="IPR011990">
    <property type="entry name" value="TPR-like_helical_dom_sf"/>
</dbReference>
<dbReference type="PANTHER" id="PTHR43642:SF1">
    <property type="entry name" value="HYBRID SIGNAL TRANSDUCTION HISTIDINE KINASE G"/>
    <property type="match status" value="1"/>
</dbReference>
<dbReference type="AlphaFoldDB" id="A0ABD3N8A2"/>
<organism evidence="1 2">
    <name type="scientific">Cyclotella atomus</name>
    <dbReference type="NCBI Taxonomy" id="382360"/>
    <lineage>
        <taxon>Eukaryota</taxon>
        <taxon>Sar</taxon>
        <taxon>Stramenopiles</taxon>
        <taxon>Ochrophyta</taxon>
        <taxon>Bacillariophyta</taxon>
        <taxon>Coscinodiscophyceae</taxon>
        <taxon>Thalassiosirophycidae</taxon>
        <taxon>Stephanodiscales</taxon>
        <taxon>Stephanodiscaceae</taxon>
        <taxon>Cyclotella</taxon>
    </lineage>
</organism>
<keyword evidence="2" id="KW-1185">Reference proteome</keyword>
<reference evidence="1 2" key="1">
    <citation type="submission" date="2024-10" db="EMBL/GenBank/DDBJ databases">
        <title>Updated reference genomes for cyclostephanoid diatoms.</title>
        <authorList>
            <person name="Roberts W.R."/>
            <person name="Alverson A.J."/>
        </authorList>
    </citation>
    <scope>NUCLEOTIDE SEQUENCE [LARGE SCALE GENOMIC DNA]</scope>
    <source>
        <strain evidence="1 2">AJA010-31</strain>
    </source>
</reference>
<evidence type="ECO:0000313" key="1">
    <source>
        <dbReference type="EMBL" id="KAL3772299.1"/>
    </source>
</evidence>
<dbReference type="PANTHER" id="PTHR43642">
    <property type="entry name" value="HYBRID SIGNAL TRANSDUCTION HISTIDINE KINASE G"/>
    <property type="match status" value="1"/>
</dbReference>
<comment type="caution">
    <text evidence="1">The sequence shown here is derived from an EMBL/GenBank/DDBJ whole genome shotgun (WGS) entry which is preliminary data.</text>
</comment>
<dbReference type="EMBL" id="JALLPJ020001270">
    <property type="protein sequence ID" value="KAL3772299.1"/>
    <property type="molecule type" value="Genomic_DNA"/>
</dbReference>
<gene>
    <name evidence="1" type="ORF">ACHAWO_010980</name>
</gene>
<dbReference type="Proteomes" id="UP001530400">
    <property type="component" value="Unassembled WGS sequence"/>
</dbReference>
<protein>
    <recommendedName>
        <fullName evidence="3">Tetratricopeptide repeat protein</fullName>
    </recommendedName>
</protein>
<dbReference type="SUPFAM" id="SSF48452">
    <property type="entry name" value="TPR-like"/>
    <property type="match status" value="1"/>
</dbReference>
<name>A0ABD3N8A2_9STRA</name>
<dbReference type="InterPro" id="IPR053159">
    <property type="entry name" value="Hybrid_Histidine_Kinase"/>
</dbReference>
<evidence type="ECO:0008006" key="3">
    <source>
        <dbReference type="Google" id="ProtNLM"/>
    </source>
</evidence>
<accession>A0ABD3N8A2</accession>
<sequence>MNTDESETLNDDEMSKSTYVALIFNNYSDIKQNGEKFKDIGFPWLLIASDAFQAFVIGLTSFRIYRETSDPLWLEKAKDEQGSSWTFEHQSNLMLAEEAYSSGDYEKAGALYDNAILLARRSKNLPDEALISELAAHFHLNVGNNKSAFDYYHIAYQKYVEWGAMAKVRKLNAFAHETFGAGFPSITFSICANGSTVWPIDSRKKEATA</sequence>
<proteinExistence type="predicted"/>